<evidence type="ECO:0000313" key="7">
    <source>
        <dbReference type="Proteomes" id="UP000501063"/>
    </source>
</evidence>
<dbReference type="Gene3D" id="1.10.10.10">
    <property type="entry name" value="Winged helix-like DNA-binding domain superfamily/Winged helix DNA-binding domain"/>
    <property type="match status" value="1"/>
</dbReference>
<dbReference type="Proteomes" id="UP000501063">
    <property type="component" value="Plasmid pPniHBP1_2"/>
</dbReference>
<dbReference type="InterPro" id="IPR036390">
    <property type="entry name" value="WH_DNA-bd_sf"/>
</dbReference>
<gene>
    <name evidence="6" type="ORF">G5B91_32600</name>
</gene>
<dbReference type="Pfam" id="PF00126">
    <property type="entry name" value="HTH_1"/>
    <property type="match status" value="1"/>
</dbReference>
<dbReference type="RefSeq" id="WP_081754117.1">
    <property type="nucleotide sequence ID" value="NZ_CP049141.1"/>
</dbReference>
<evidence type="ECO:0000256" key="1">
    <source>
        <dbReference type="ARBA" id="ARBA00009437"/>
    </source>
</evidence>
<reference evidence="6 7" key="1">
    <citation type="submission" date="2020-02" db="EMBL/GenBank/DDBJ databases">
        <title>Integrative conjugative elements (ICEs) and plasmids drive adaptation of Pseudomonas nitroreducens strain HBP1 to wastewater environment.</title>
        <authorList>
            <person name="Sentchilo V."/>
            <person name="Carraro N."/>
            <person name="Bertelli C."/>
            <person name="van der Meer J.R."/>
        </authorList>
    </citation>
    <scope>NUCLEOTIDE SEQUENCE [LARGE SCALE GENOMIC DNA]</scope>
    <source>
        <strain evidence="6 7">HBP1</strain>
        <plasmid evidence="7">ppnihbp1_2</plasmid>
    </source>
</reference>
<dbReference type="InterPro" id="IPR050176">
    <property type="entry name" value="LTTR"/>
</dbReference>
<dbReference type="KEGG" id="pnt:G5B91_32600"/>
<evidence type="ECO:0000256" key="2">
    <source>
        <dbReference type="ARBA" id="ARBA00023015"/>
    </source>
</evidence>
<name>A0A6G6J9E4_PSENT</name>
<dbReference type="AlphaFoldDB" id="A0A6G6J9E4"/>
<dbReference type="EMBL" id="CP049141">
    <property type="protein sequence ID" value="QIE91101.1"/>
    <property type="molecule type" value="Genomic_DNA"/>
</dbReference>
<evidence type="ECO:0000256" key="4">
    <source>
        <dbReference type="ARBA" id="ARBA00023163"/>
    </source>
</evidence>
<dbReference type="PANTHER" id="PTHR30579:SF3">
    <property type="entry name" value="TRANSCRIPTIONAL REGULATORY PROTEIN"/>
    <property type="match status" value="1"/>
</dbReference>
<dbReference type="InterPro" id="IPR036388">
    <property type="entry name" value="WH-like_DNA-bd_sf"/>
</dbReference>
<dbReference type="SUPFAM" id="SSF53850">
    <property type="entry name" value="Periplasmic binding protein-like II"/>
    <property type="match status" value="1"/>
</dbReference>
<dbReference type="GO" id="GO:0003677">
    <property type="term" value="F:DNA binding"/>
    <property type="evidence" value="ECO:0007669"/>
    <property type="project" value="UniProtKB-KW"/>
</dbReference>
<keyword evidence="6" id="KW-0614">Plasmid</keyword>
<evidence type="ECO:0000259" key="5">
    <source>
        <dbReference type="Pfam" id="PF00126"/>
    </source>
</evidence>
<evidence type="ECO:0000256" key="3">
    <source>
        <dbReference type="ARBA" id="ARBA00023125"/>
    </source>
</evidence>
<dbReference type="GO" id="GO:0003700">
    <property type="term" value="F:DNA-binding transcription factor activity"/>
    <property type="evidence" value="ECO:0007669"/>
    <property type="project" value="InterPro"/>
</dbReference>
<geneLocation type="plasmid" evidence="7">
    <name>ppnihbp1_2</name>
</geneLocation>
<accession>A0A6G6J9E4</accession>
<proteinExistence type="inferred from homology"/>
<sequence length="298" mass="33798">MLEQNPIDRQLAQTFLTCARCGCFRQAARVLNQHIVPMRKKLKKLEVGIGSPLFRYENRSLHLTAAGEALREYLIGCFSEIDLEVPQSHRRQIRLAVPTDLLDDILARDLISWARKDAGMHLLIVPQDGMPETPADVTIWMSDLDSPRPDPGFALTRPRLLAQIDYRVHIATRYAGSKAPTTLQELDDFMLVQRSMNSSIAAFEPWNRLLDQRKSAVTRVHSQSWVRELIRNAGGIGLLPSYTVHLEKNLRAIPQVFSRPIERSAWISLSPLVAQEADVDALASVVLQAFKQRSEWFV</sequence>
<feature type="domain" description="HTH lysR-type" evidence="5">
    <location>
        <begin position="12"/>
        <end position="68"/>
    </location>
</feature>
<keyword evidence="3" id="KW-0238">DNA-binding</keyword>
<dbReference type="InterPro" id="IPR000847">
    <property type="entry name" value="LysR_HTH_N"/>
</dbReference>
<dbReference type="SUPFAM" id="SSF46785">
    <property type="entry name" value="Winged helix' DNA-binding domain"/>
    <property type="match status" value="1"/>
</dbReference>
<comment type="similarity">
    <text evidence="1">Belongs to the LysR transcriptional regulatory family.</text>
</comment>
<organism evidence="6 7">
    <name type="scientific">Pseudomonas nitroreducens</name>
    <dbReference type="NCBI Taxonomy" id="46680"/>
    <lineage>
        <taxon>Bacteria</taxon>
        <taxon>Pseudomonadati</taxon>
        <taxon>Pseudomonadota</taxon>
        <taxon>Gammaproteobacteria</taxon>
        <taxon>Pseudomonadales</taxon>
        <taxon>Pseudomonadaceae</taxon>
        <taxon>Pseudomonas</taxon>
    </lineage>
</organism>
<keyword evidence="4" id="KW-0804">Transcription</keyword>
<protein>
    <submittedName>
        <fullName evidence="6">LysR family transcriptional regulator</fullName>
    </submittedName>
</protein>
<dbReference type="PANTHER" id="PTHR30579">
    <property type="entry name" value="TRANSCRIPTIONAL REGULATOR"/>
    <property type="match status" value="1"/>
</dbReference>
<evidence type="ECO:0000313" key="6">
    <source>
        <dbReference type="EMBL" id="QIE91101.1"/>
    </source>
</evidence>
<keyword evidence="2" id="KW-0805">Transcription regulation</keyword>